<dbReference type="Pfam" id="PF02837">
    <property type="entry name" value="Glyco_hydro_2_N"/>
    <property type="match status" value="1"/>
</dbReference>
<evidence type="ECO:0000256" key="2">
    <source>
        <dbReference type="ARBA" id="ARBA00007401"/>
    </source>
</evidence>
<accession>A0A3M0AHZ8</accession>
<gene>
    <name evidence="9" type="ORF">DFR27_2171</name>
</gene>
<dbReference type="InterPro" id="IPR006103">
    <property type="entry name" value="Glyco_hydro_2_cat"/>
</dbReference>
<dbReference type="Proteomes" id="UP000267187">
    <property type="component" value="Unassembled WGS sequence"/>
</dbReference>
<dbReference type="PANTHER" id="PTHR46323">
    <property type="entry name" value="BETA-GALACTOSIDASE"/>
    <property type="match status" value="1"/>
</dbReference>
<dbReference type="GO" id="GO:0005990">
    <property type="term" value="P:lactose catabolic process"/>
    <property type="evidence" value="ECO:0007669"/>
    <property type="project" value="TreeGrafter"/>
</dbReference>
<dbReference type="InterPro" id="IPR014718">
    <property type="entry name" value="GH-type_carb-bd"/>
</dbReference>
<evidence type="ECO:0000256" key="6">
    <source>
        <dbReference type="ARBA" id="ARBA00032230"/>
    </source>
</evidence>
<dbReference type="InterPro" id="IPR050347">
    <property type="entry name" value="Bact_Beta-galactosidase"/>
</dbReference>
<dbReference type="PANTHER" id="PTHR46323:SF2">
    <property type="entry name" value="BETA-GALACTOSIDASE"/>
    <property type="match status" value="1"/>
</dbReference>
<dbReference type="EC" id="3.2.1.23" evidence="3"/>
<dbReference type="InterPro" id="IPR011013">
    <property type="entry name" value="Gal_mutarotase_sf_dom"/>
</dbReference>
<comment type="caution">
    <text evidence="9">The sequence shown here is derived from an EMBL/GenBank/DDBJ whole genome shotgun (WGS) entry which is preliminary data.</text>
</comment>
<evidence type="ECO:0000259" key="8">
    <source>
        <dbReference type="SMART" id="SM01038"/>
    </source>
</evidence>
<dbReference type="OrthoDB" id="9758603at2"/>
<dbReference type="InterPro" id="IPR036156">
    <property type="entry name" value="Beta-gal/glucu_dom_sf"/>
</dbReference>
<comment type="catalytic activity">
    <reaction evidence="1">
        <text>Hydrolysis of terminal non-reducing beta-D-galactose residues in beta-D-galactosides.</text>
        <dbReference type="EC" id="3.2.1.23"/>
    </reaction>
</comment>
<dbReference type="InterPro" id="IPR004199">
    <property type="entry name" value="B-gal_small/dom_5"/>
</dbReference>
<dbReference type="Gene3D" id="2.60.120.260">
    <property type="entry name" value="Galactose-binding domain-like"/>
    <property type="match status" value="1"/>
</dbReference>
<dbReference type="Pfam" id="PF16353">
    <property type="entry name" value="LacZ_4"/>
    <property type="match status" value="1"/>
</dbReference>
<evidence type="ECO:0000256" key="4">
    <source>
        <dbReference type="ARBA" id="ARBA00022801"/>
    </source>
</evidence>
<evidence type="ECO:0000256" key="5">
    <source>
        <dbReference type="ARBA" id="ARBA00023295"/>
    </source>
</evidence>
<dbReference type="Pfam" id="PF00703">
    <property type="entry name" value="Glyco_hydro_2"/>
    <property type="match status" value="1"/>
</dbReference>
<dbReference type="Gene3D" id="3.20.20.80">
    <property type="entry name" value="Glycosidases"/>
    <property type="match status" value="1"/>
</dbReference>
<dbReference type="InterPro" id="IPR013783">
    <property type="entry name" value="Ig-like_fold"/>
</dbReference>
<feature type="domain" description="Beta galactosidase small chain/" evidence="8">
    <location>
        <begin position="767"/>
        <end position="1047"/>
    </location>
</feature>
<dbReference type="SUPFAM" id="SSF74650">
    <property type="entry name" value="Galactose mutarotase-like"/>
    <property type="match status" value="1"/>
</dbReference>
<evidence type="ECO:0000313" key="9">
    <source>
        <dbReference type="EMBL" id="RMA78832.1"/>
    </source>
</evidence>
<dbReference type="Gene3D" id="2.70.98.10">
    <property type="match status" value="1"/>
</dbReference>
<dbReference type="GO" id="GO:0030246">
    <property type="term" value="F:carbohydrate binding"/>
    <property type="evidence" value="ECO:0007669"/>
    <property type="project" value="InterPro"/>
</dbReference>
<organism evidence="9 10">
    <name type="scientific">Umboniibacter marinipuniceus</name>
    <dbReference type="NCBI Taxonomy" id="569599"/>
    <lineage>
        <taxon>Bacteria</taxon>
        <taxon>Pseudomonadati</taxon>
        <taxon>Pseudomonadota</taxon>
        <taxon>Gammaproteobacteria</taxon>
        <taxon>Cellvibrionales</taxon>
        <taxon>Cellvibrionaceae</taxon>
        <taxon>Umboniibacter</taxon>
    </lineage>
</organism>
<dbReference type="InterPro" id="IPR008979">
    <property type="entry name" value="Galactose-bd-like_sf"/>
</dbReference>
<dbReference type="SUPFAM" id="SSF49785">
    <property type="entry name" value="Galactose-binding domain-like"/>
    <property type="match status" value="1"/>
</dbReference>
<reference evidence="9 10" key="1">
    <citation type="submission" date="2018-10" db="EMBL/GenBank/DDBJ databases">
        <title>Genomic Encyclopedia of Type Strains, Phase IV (KMG-IV): sequencing the most valuable type-strain genomes for metagenomic binning, comparative biology and taxonomic classification.</title>
        <authorList>
            <person name="Goeker M."/>
        </authorList>
    </citation>
    <scope>NUCLEOTIDE SEQUENCE [LARGE SCALE GENOMIC DNA]</scope>
    <source>
        <strain evidence="9 10">DSM 25080</strain>
    </source>
</reference>
<evidence type="ECO:0000256" key="7">
    <source>
        <dbReference type="SAM" id="SignalP"/>
    </source>
</evidence>
<sequence>MNIQRGLLLATALLASQSLATPQTESALPAWQDPTVFRINKLPSRSFFYSYRSAEEVNTTNPFQSSNHLLLNGEWQFNWVENPQSKIEGFEHNDFDDSQWDTIPVPANWEINGYGIPYYHSHNCFAPNVTPPELPQTYNPVGQYRKQFTLPDTWQNERVVAHFGAVKSAFYVYVNGQRVGYSEDSKTQAEFDITDYLKAGDNTLALEVYRYSDGSYFECQDMWRLSGIERDVYLFATPKVHIADYHSEATLSADFEDGILNLSTRIANVDSGTHRDLALKVSVSDNGETLAEELLTMGSLSSDSEQTINWQLTLADIEAWSAERPKLYQLDLTLLADDQAIEYVSNRIGFRSSELRNGQFLINGQPVLFKGVNRHEHDPVTGHVVSRESMELDARLMKENNINSVRLAHYPNDPYWYQLADEVGLYLVDEANIESHGLGAANQGAGYNPANHIVNQPDWRDAYIDRIENMYQRSKNNPSVVIRSLGNETGDGPNTEASYDWLKQASDEPVISEQAQLRRHTDAYGQMYASIDQITHYAETQVDSRPAILIEYEHAMGNSLGNFKEYWDTFKQYDSLQGGFIWDWVDQTFLRHTPQGEAFWAYGGDLEPPAVIHSDSFCANGLVYADRSAYPYLHEVKRVQQDIAIEFDEASKQLSVSNEFFFIDLAGYELSWELIANGQVVAQSLQNIPLSAAAQHTQTIALNELELDQFSGELFLNTSVQLAAAQGMLNAGHIAAQSQHALSSAFTPPLADQATRLRLRENDERFRLSSNVADIQFNKDSGLLTQVSYHGEEILAGSSRPEFWRAPIDNDFDISKFQPSLSTWQWVGRSMTLQSIDVTRIDSQRVKVSTVHNLPSVQSQYLSEYIVHGNGRIDFDLWFYAAPHQKQAELPRFGTLFQLNPALSQVAWYGRGPHENYSDRKTSADVGRYQSTVEDLYTPYVRPQENGYRTDVRTLHFSDDNQRGVSFLGAPLLSFGAQYYSTDDYDASKGQVSARNLHPHDLQKQDRIFVNIDLRQRGVGGTDSWGSPPLFRYTLPWLDYRYQFTMQPLNDIDQ</sequence>
<dbReference type="AlphaFoldDB" id="A0A3M0AHZ8"/>
<evidence type="ECO:0000313" key="10">
    <source>
        <dbReference type="Proteomes" id="UP000267187"/>
    </source>
</evidence>
<dbReference type="GO" id="GO:0009341">
    <property type="term" value="C:beta-galactosidase complex"/>
    <property type="evidence" value="ECO:0007669"/>
    <property type="project" value="InterPro"/>
</dbReference>
<dbReference type="InterPro" id="IPR017853">
    <property type="entry name" value="GH"/>
</dbReference>
<dbReference type="InterPro" id="IPR006101">
    <property type="entry name" value="Glyco_hydro_2"/>
</dbReference>
<comment type="similarity">
    <text evidence="2">Belongs to the glycosyl hydrolase 2 family.</text>
</comment>
<dbReference type="Pfam" id="PF02836">
    <property type="entry name" value="Glyco_hydro_2_C"/>
    <property type="match status" value="1"/>
</dbReference>
<dbReference type="SMART" id="SM01038">
    <property type="entry name" value="Bgal_small_N"/>
    <property type="match status" value="1"/>
</dbReference>
<dbReference type="PRINTS" id="PR00132">
    <property type="entry name" value="GLHYDRLASE2"/>
</dbReference>
<keyword evidence="10" id="KW-1185">Reference proteome</keyword>
<keyword evidence="7" id="KW-0732">Signal</keyword>
<dbReference type="InterPro" id="IPR006102">
    <property type="entry name" value="Ig-like_GH2"/>
</dbReference>
<dbReference type="RefSeq" id="WP_121877470.1">
    <property type="nucleotide sequence ID" value="NZ_REFJ01000005.1"/>
</dbReference>
<dbReference type="EMBL" id="REFJ01000005">
    <property type="protein sequence ID" value="RMA78832.1"/>
    <property type="molecule type" value="Genomic_DNA"/>
</dbReference>
<dbReference type="Pfam" id="PF02929">
    <property type="entry name" value="Bgal_small_N"/>
    <property type="match status" value="1"/>
</dbReference>
<protein>
    <recommendedName>
        <fullName evidence="3">beta-galactosidase</fullName>
        <ecNumber evidence="3">3.2.1.23</ecNumber>
    </recommendedName>
    <alternativeName>
        <fullName evidence="6">Lactase</fullName>
    </alternativeName>
</protein>
<dbReference type="Gene3D" id="2.60.40.10">
    <property type="entry name" value="Immunoglobulins"/>
    <property type="match status" value="2"/>
</dbReference>
<dbReference type="GO" id="GO:0004565">
    <property type="term" value="F:beta-galactosidase activity"/>
    <property type="evidence" value="ECO:0007669"/>
    <property type="project" value="UniProtKB-EC"/>
</dbReference>
<feature type="signal peptide" evidence="7">
    <location>
        <begin position="1"/>
        <end position="20"/>
    </location>
</feature>
<proteinExistence type="inferred from homology"/>
<keyword evidence="4" id="KW-0378">Hydrolase</keyword>
<evidence type="ECO:0000256" key="3">
    <source>
        <dbReference type="ARBA" id="ARBA00012756"/>
    </source>
</evidence>
<keyword evidence="5" id="KW-0326">Glycosidase</keyword>
<dbReference type="SUPFAM" id="SSF49303">
    <property type="entry name" value="beta-Galactosidase/glucuronidase domain"/>
    <property type="match status" value="2"/>
</dbReference>
<evidence type="ECO:0000256" key="1">
    <source>
        <dbReference type="ARBA" id="ARBA00001412"/>
    </source>
</evidence>
<dbReference type="InterPro" id="IPR032312">
    <property type="entry name" value="LacZ_4"/>
</dbReference>
<feature type="chain" id="PRO_5018287756" description="beta-galactosidase" evidence="7">
    <location>
        <begin position="21"/>
        <end position="1054"/>
    </location>
</feature>
<dbReference type="InterPro" id="IPR006104">
    <property type="entry name" value="Glyco_hydro_2_N"/>
</dbReference>
<name>A0A3M0AHZ8_9GAMM</name>
<dbReference type="SUPFAM" id="SSF51445">
    <property type="entry name" value="(Trans)glycosidases"/>
    <property type="match status" value="1"/>
</dbReference>